<sequence length="328" mass="33715">MDIPQEVIDAADAVAPEVLLIPGVTGVGLGFREEDGELVDELTVRVLVADAGDVPAGIPESLAGLPVAIIEFPVEPLFAPDVTRYDDLPGGAQIEPVRGASGTLGAIVQDGTGTEVGLTCHHVSGDPGSTLWQPEAPLFIAGGPPPDLTNALGETIAVASPATQTIPVPSGAGLLLGRQLDAATVSLGEAVDQGRTLNHAITDGFGVIDSTMPPSTGMFVRKRGSQSGPTAGIVVGIQLVVPWDAEPRTPPPGHRFVMSHQYEIFFLPPGCPDGIFARGGDSGSLVLENDNRTAVGLLWAGNRAGGTRALMSDITVVESELGIKVAWP</sequence>
<organism evidence="1 3">
    <name type="scientific">Streptomyces griseochromogenes</name>
    <dbReference type="NCBI Taxonomy" id="68214"/>
    <lineage>
        <taxon>Bacteria</taxon>
        <taxon>Bacillati</taxon>
        <taxon>Actinomycetota</taxon>
        <taxon>Actinomycetes</taxon>
        <taxon>Kitasatosporales</taxon>
        <taxon>Streptomycetaceae</taxon>
        <taxon>Streptomyces</taxon>
    </lineage>
</organism>
<name>A0A1B1AYE1_9ACTN</name>
<dbReference type="Proteomes" id="UP001519309">
    <property type="component" value="Unassembled WGS sequence"/>
</dbReference>
<dbReference type="STRING" id="68214.AVL59_19910"/>
<dbReference type="RefSeq" id="WP_067306236.1">
    <property type="nucleotide sequence ID" value="NZ_CP016279.1"/>
</dbReference>
<reference evidence="1 3" key="1">
    <citation type="submission" date="2016-06" db="EMBL/GenBank/DDBJ databases">
        <title>Complete genome sequence of Streptomyces griseochromogenes ATCC 14511, the Blasticidin S producer.</title>
        <authorList>
            <person name="Wu L."/>
        </authorList>
    </citation>
    <scope>NUCLEOTIDE SEQUENCE [LARGE SCALE GENOMIC DNA]</scope>
    <source>
        <strain evidence="1 3">ATCC 14511</strain>
    </source>
</reference>
<evidence type="ECO:0000313" key="3">
    <source>
        <dbReference type="Proteomes" id="UP000092659"/>
    </source>
</evidence>
<dbReference type="InterPro" id="IPR009003">
    <property type="entry name" value="Peptidase_S1_PA"/>
</dbReference>
<protein>
    <submittedName>
        <fullName evidence="1">Uncharacterized protein</fullName>
    </submittedName>
</protein>
<dbReference type="EMBL" id="JAGGLP010000038">
    <property type="protein sequence ID" value="MBP2056032.1"/>
    <property type="molecule type" value="Genomic_DNA"/>
</dbReference>
<evidence type="ECO:0000313" key="1">
    <source>
        <dbReference type="EMBL" id="ANP51565.1"/>
    </source>
</evidence>
<dbReference type="Proteomes" id="UP000092659">
    <property type="component" value="Chromosome"/>
</dbReference>
<dbReference type="AlphaFoldDB" id="A0A1B1AYE1"/>
<proteinExistence type="predicted"/>
<dbReference type="SUPFAM" id="SSF50494">
    <property type="entry name" value="Trypsin-like serine proteases"/>
    <property type="match status" value="1"/>
</dbReference>
<reference evidence="2 4" key="2">
    <citation type="submission" date="2021-03" db="EMBL/GenBank/DDBJ databases">
        <title>Genomic Encyclopedia of Type Strains, Phase IV (KMG-IV): sequencing the most valuable type-strain genomes for metagenomic binning, comparative biology and taxonomic classification.</title>
        <authorList>
            <person name="Goeker M."/>
        </authorList>
    </citation>
    <scope>NUCLEOTIDE SEQUENCE [LARGE SCALE GENOMIC DNA]</scope>
    <source>
        <strain evidence="2 4">DSM 40499</strain>
    </source>
</reference>
<dbReference type="OrthoDB" id="104542at2"/>
<gene>
    <name evidence="1" type="ORF">AVL59_19910</name>
    <name evidence="2" type="ORF">J2Z21_009049</name>
</gene>
<dbReference type="KEGG" id="sgs:AVL59_19910"/>
<evidence type="ECO:0000313" key="4">
    <source>
        <dbReference type="Proteomes" id="UP001519309"/>
    </source>
</evidence>
<dbReference type="EMBL" id="CP016279">
    <property type="protein sequence ID" value="ANP51565.1"/>
    <property type="molecule type" value="Genomic_DNA"/>
</dbReference>
<evidence type="ECO:0000313" key="2">
    <source>
        <dbReference type="EMBL" id="MBP2056032.1"/>
    </source>
</evidence>
<accession>A0A1B1AYE1</accession>
<keyword evidence="4" id="KW-1185">Reference proteome</keyword>